<dbReference type="Proteomes" id="UP001180845">
    <property type="component" value="Unassembled WGS sequence"/>
</dbReference>
<keyword evidence="2" id="KW-1185">Reference proteome</keyword>
<name>A0AAE3ZFV1_9ACTN</name>
<evidence type="ECO:0000313" key="1">
    <source>
        <dbReference type="EMBL" id="MDR7304173.1"/>
    </source>
</evidence>
<evidence type="ECO:0000313" key="2">
    <source>
        <dbReference type="Proteomes" id="UP001180845"/>
    </source>
</evidence>
<dbReference type="RefSeq" id="WP_310277479.1">
    <property type="nucleotide sequence ID" value="NZ_JAVDXW010000001.1"/>
</dbReference>
<protein>
    <recommendedName>
        <fullName evidence="3">Sugar phosphate isomerase</fullName>
    </recommendedName>
</protein>
<comment type="caution">
    <text evidence="1">The sequence shown here is derived from an EMBL/GenBank/DDBJ whole genome shotgun (WGS) entry which is preliminary data.</text>
</comment>
<accession>A0AAE3ZFV1</accession>
<gene>
    <name evidence="1" type="ORF">JOF55_004354</name>
</gene>
<dbReference type="InterPro" id="IPR047715">
    <property type="entry name" value="EboA_dom"/>
</dbReference>
<organism evidence="1 2">
    <name type="scientific">Haloactinomyces albus</name>
    <dbReference type="NCBI Taxonomy" id="1352928"/>
    <lineage>
        <taxon>Bacteria</taxon>
        <taxon>Bacillati</taxon>
        <taxon>Actinomycetota</taxon>
        <taxon>Actinomycetes</taxon>
        <taxon>Actinopolysporales</taxon>
        <taxon>Actinopolysporaceae</taxon>
        <taxon>Haloactinomyces</taxon>
    </lineage>
</organism>
<reference evidence="1" key="1">
    <citation type="submission" date="2023-07" db="EMBL/GenBank/DDBJ databases">
        <title>Sequencing the genomes of 1000 actinobacteria strains.</title>
        <authorList>
            <person name="Klenk H.-P."/>
        </authorList>
    </citation>
    <scope>NUCLEOTIDE SEQUENCE</scope>
    <source>
        <strain evidence="1">DSM 45977</strain>
    </source>
</reference>
<dbReference type="NCBIfam" id="NF035938">
    <property type="entry name" value="EboA_domain"/>
    <property type="match status" value="1"/>
</dbReference>
<evidence type="ECO:0008006" key="3">
    <source>
        <dbReference type="Google" id="ProtNLM"/>
    </source>
</evidence>
<dbReference type="AlphaFoldDB" id="A0AAE3ZFV1"/>
<proteinExistence type="predicted"/>
<sequence length="226" mass="24016">MTRNTPPEELRVLLDARLSGQGRRWLADALDRIGGDRTAIGALFPAAGRRCGRGPLHGPQAPASGSEERGWTVDDAARTLMMAALPLSGADLGEEVAALYRYGDAAEKRGVLRGLGPLDTGDKLGDHALPLVHDGLRTNDTRLIAAALAAYGARHLEPAGYRQGVLKCVFLGIPLADISGLAERADAELARMLADYAHERRAAGRDIPADVFGLVDPNDINPSRET</sequence>
<dbReference type="EMBL" id="JAVDXW010000001">
    <property type="protein sequence ID" value="MDR7304173.1"/>
    <property type="molecule type" value="Genomic_DNA"/>
</dbReference>